<dbReference type="AlphaFoldDB" id="A0A2H0KNN2"/>
<keyword evidence="1" id="KW-1133">Transmembrane helix</keyword>
<comment type="caution">
    <text evidence="3">The sequence shown here is derived from an EMBL/GenBank/DDBJ whole genome shotgun (WGS) entry which is preliminary data.</text>
</comment>
<dbReference type="EMBL" id="PCVL01000007">
    <property type="protein sequence ID" value="PIQ72869.1"/>
    <property type="molecule type" value="Genomic_DNA"/>
</dbReference>
<gene>
    <name evidence="3" type="ORF">COV86_00760</name>
</gene>
<evidence type="ECO:0000256" key="1">
    <source>
        <dbReference type="SAM" id="Phobius"/>
    </source>
</evidence>
<evidence type="ECO:0000313" key="3">
    <source>
        <dbReference type="EMBL" id="PIQ72869.1"/>
    </source>
</evidence>
<dbReference type="PANTHER" id="PTHR43630">
    <property type="entry name" value="POLY-BETA-1,6-N-ACETYL-D-GLUCOSAMINE SYNTHASE"/>
    <property type="match status" value="1"/>
</dbReference>
<organism evidence="3 4">
    <name type="scientific">Candidatus Roizmanbacteria bacterium CG11_big_fil_rev_8_21_14_0_20_35_14</name>
    <dbReference type="NCBI Taxonomy" id="1974855"/>
    <lineage>
        <taxon>Bacteria</taxon>
        <taxon>Candidatus Roizmaniibacteriota</taxon>
    </lineage>
</organism>
<reference evidence="3 4" key="1">
    <citation type="submission" date="2017-09" db="EMBL/GenBank/DDBJ databases">
        <title>Depth-based differentiation of microbial function through sediment-hosted aquifers and enrichment of novel symbionts in the deep terrestrial subsurface.</title>
        <authorList>
            <person name="Probst A.J."/>
            <person name="Ladd B."/>
            <person name="Jarett J.K."/>
            <person name="Geller-Mcgrath D.E."/>
            <person name="Sieber C.M."/>
            <person name="Emerson J.B."/>
            <person name="Anantharaman K."/>
            <person name="Thomas B.C."/>
            <person name="Malmstrom R."/>
            <person name="Stieglmeier M."/>
            <person name="Klingl A."/>
            <person name="Woyke T."/>
            <person name="Ryan C.M."/>
            <person name="Banfield J.F."/>
        </authorList>
    </citation>
    <scope>NUCLEOTIDE SEQUENCE [LARGE SCALE GENOMIC DNA]</scope>
    <source>
        <strain evidence="3">CG11_big_fil_rev_8_21_14_0_20_35_14</strain>
    </source>
</reference>
<dbReference type="SUPFAM" id="SSF53448">
    <property type="entry name" value="Nucleotide-diphospho-sugar transferases"/>
    <property type="match status" value="1"/>
</dbReference>
<feature type="transmembrane region" description="Helical" evidence="1">
    <location>
        <begin position="134"/>
        <end position="152"/>
    </location>
</feature>
<dbReference type="PANTHER" id="PTHR43630:SF2">
    <property type="entry name" value="GLYCOSYLTRANSFERASE"/>
    <property type="match status" value="1"/>
</dbReference>
<dbReference type="Pfam" id="PF00535">
    <property type="entry name" value="Glycos_transf_2"/>
    <property type="match status" value="1"/>
</dbReference>
<dbReference type="Proteomes" id="UP000229570">
    <property type="component" value="Unassembled WGS sequence"/>
</dbReference>
<evidence type="ECO:0000313" key="4">
    <source>
        <dbReference type="Proteomes" id="UP000229570"/>
    </source>
</evidence>
<dbReference type="CDD" id="cd00761">
    <property type="entry name" value="Glyco_tranf_GTA_type"/>
    <property type="match status" value="1"/>
</dbReference>
<keyword evidence="1" id="KW-0812">Transmembrane</keyword>
<sequence>MKISVVIPVYNEEKCIKKCLDSLMSQKEKPEEIIVVDNNCIDKTISLVKEYREIKIIKEKRQGIAYARNAGFNFADGDILVKCDADTILPTGWIKKVKETFTKKKKIIAYVNHFVIYDMPMVNRITFFSYLYQWFFKIISGYYILLGPALAIRKTVWQKIKNQVCVDDKLVHEDIDLSIHTSPYGKIFLDRSININISGRRIKYNPFSFFVEYPFIVLKMLKNHRL</sequence>
<protein>
    <recommendedName>
        <fullName evidence="2">Glycosyltransferase 2-like domain-containing protein</fullName>
    </recommendedName>
</protein>
<evidence type="ECO:0000259" key="2">
    <source>
        <dbReference type="Pfam" id="PF00535"/>
    </source>
</evidence>
<feature type="domain" description="Glycosyltransferase 2-like" evidence="2">
    <location>
        <begin position="4"/>
        <end position="124"/>
    </location>
</feature>
<keyword evidence="1" id="KW-0472">Membrane</keyword>
<name>A0A2H0KNN2_9BACT</name>
<dbReference type="InterPro" id="IPR029044">
    <property type="entry name" value="Nucleotide-diphossugar_trans"/>
</dbReference>
<proteinExistence type="predicted"/>
<dbReference type="Gene3D" id="3.90.550.10">
    <property type="entry name" value="Spore Coat Polysaccharide Biosynthesis Protein SpsA, Chain A"/>
    <property type="match status" value="1"/>
</dbReference>
<accession>A0A2H0KNN2</accession>
<dbReference type="InterPro" id="IPR001173">
    <property type="entry name" value="Glyco_trans_2-like"/>
</dbReference>